<accession>B2AF80</accession>
<evidence type="ECO:0000313" key="3">
    <source>
        <dbReference type="Proteomes" id="UP000001197"/>
    </source>
</evidence>
<proteinExistence type="predicted"/>
<reference evidence="3" key="3">
    <citation type="journal article" date="2014" name="Genetics">
        <title>Maintaining two mating types: Structure of the mating type locus and its role in heterokaryosis in Podospora anserina.</title>
        <authorList>
            <person name="Grognet P."/>
            <person name="Bidard F."/>
            <person name="Kuchly C."/>
            <person name="Tong L.C.H."/>
            <person name="Coppin E."/>
            <person name="Benkhali J.A."/>
            <person name="Couloux A."/>
            <person name="Wincker P."/>
            <person name="Debuchy R."/>
            <person name="Silar P."/>
        </authorList>
    </citation>
    <scope>GENOME REANNOTATION</scope>
    <source>
        <strain evidence="3">S / ATCC MYA-4624 / DSM 980 / FGSC 10383</strain>
    </source>
</reference>
<dbReference type="HOGENOM" id="CLU_963522_0_0_1"/>
<dbReference type="EMBL" id="CU633457">
    <property type="protein sequence ID" value="CAP62097.1"/>
    <property type="molecule type" value="Genomic_DNA"/>
</dbReference>
<dbReference type="Proteomes" id="UP000001197">
    <property type="component" value="Chromosome 5"/>
</dbReference>
<evidence type="ECO:0000313" key="1">
    <source>
        <dbReference type="EMBL" id="CAP62097.1"/>
    </source>
</evidence>
<dbReference type="GeneID" id="6188389"/>
<keyword evidence="3" id="KW-1185">Reference proteome</keyword>
<dbReference type="eggNOG" id="ENOG502SMKA">
    <property type="taxonomic scope" value="Eukaryota"/>
</dbReference>
<reference evidence="1 3" key="1">
    <citation type="journal article" date="2008" name="Genome Biol.">
        <title>The genome sequence of the model ascomycete fungus Podospora anserina.</title>
        <authorList>
            <person name="Espagne E."/>
            <person name="Lespinet O."/>
            <person name="Malagnac F."/>
            <person name="Da Silva C."/>
            <person name="Jaillon O."/>
            <person name="Porcel B.M."/>
            <person name="Couloux A."/>
            <person name="Aury J.-M."/>
            <person name="Segurens B."/>
            <person name="Poulain J."/>
            <person name="Anthouard V."/>
            <person name="Grossetete S."/>
            <person name="Khalili H."/>
            <person name="Coppin E."/>
            <person name="Dequard-Chablat M."/>
            <person name="Picard M."/>
            <person name="Contamine V."/>
            <person name="Arnaise S."/>
            <person name="Bourdais A."/>
            <person name="Berteaux-Lecellier V."/>
            <person name="Gautheret D."/>
            <person name="de Vries R.P."/>
            <person name="Battaglia E."/>
            <person name="Coutinho P.M."/>
            <person name="Danchin E.G.J."/>
            <person name="Henrissat B."/>
            <person name="El Khoury R."/>
            <person name="Sainsard-Chanet A."/>
            <person name="Boivin A."/>
            <person name="Pinan-Lucarre B."/>
            <person name="Sellem C.H."/>
            <person name="Debuchy R."/>
            <person name="Wincker P."/>
            <person name="Weissenbach J."/>
            <person name="Silar P."/>
        </authorList>
    </citation>
    <scope>NUCLEOTIDE SEQUENCE [LARGE SCALE GENOMIC DNA]</scope>
    <source>
        <strain evidence="3">S / ATCC MYA-4624 / DSM 980 / FGSC 10383</strain>
        <strain evidence="1">S mat+</strain>
    </source>
</reference>
<dbReference type="VEuPathDB" id="FungiDB:PODANS_5_280"/>
<protein>
    <submittedName>
        <fullName evidence="1">Podospora anserina S mat+ genomic DNA chromosome 5, supercontig 1</fullName>
    </submittedName>
</protein>
<reference evidence="2" key="4">
    <citation type="submission" date="2015-04" db="EMBL/GenBank/DDBJ databases">
        <title>Maintaining two mating types: Structure of the mating type locus and its role in heterokaryosis in Podospora anserina.</title>
        <authorList>
            <person name="Grognet P."/>
            <person name="Bidard F."/>
            <person name="Kuchly C."/>
            <person name="Chan Ho Tong L."/>
            <person name="Coppin E."/>
            <person name="Ait Benkhali J."/>
            <person name="Couloux A."/>
            <person name="Wincker P."/>
            <person name="Debuchy R."/>
            <person name="Silar P."/>
        </authorList>
    </citation>
    <scope>NUCLEOTIDE SEQUENCE</scope>
</reference>
<reference evidence="1" key="2">
    <citation type="submission" date="2008-07" db="EMBL/GenBank/DDBJ databases">
        <authorList>
            <person name="Genoscope - CEA"/>
        </authorList>
    </citation>
    <scope>NUCLEOTIDE SEQUENCE</scope>
    <source>
        <strain evidence="1">S mat+</strain>
    </source>
</reference>
<dbReference type="RefSeq" id="XP_001904319.1">
    <property type="nucleotide sequence ID" value="XM_001904284.1"/>
</dbReference>
<evidence type="ECO:0000313" key="2">
    <source>
        <dbReference type="EMBL" id="CDP29173.1"/>
    </source>
</evidence>
<organism evidence="1">
    <name type="scientific">Podospora anserina (strain S / ATCC MYA-4624 / DSM 980 / FGSC 10383)</name>
    <name type="common">Pleurage anserina</name>
    <dbReference type="NCBI Taxonomy" id="515849"/>
    <lineage>
        <taxon>Eukaryota</taxon>
        <taxon>Fungi</taxon>
        <taxon>Dikarya</taxon>
        <taxon>Ascomycota</taxon>
        <taxon>Pezizomycotina</taxon>
        <taxon>Sordariomycetes</taxon>
        <taxon>Sordariomycetidae</taxon>
        <taxon>Sordariales</taxon>
        <taxon>Podosporaceae</taxon>
        <taxon>Podospora</taxon>
        <taxon>Podospora anserina</taxon>
    </lineage>
</organism>
<dbReference type="STRING" id="515849.B2AF80"/>
<dbReference type="OrthoDB" id="540004at2759"/>
<name>B2AF80_PODAN</name>
<sequence>MWRFSADGRGGGSWSLVQDFPNSEAFKSLLSAESAAYANTDDKGFSIGGWVSPGSQQGIEQVQIVPGMVSFDMRTKEISNGTTNDAGPTKSPIETLIGGQAHFLPSDTGTRSETGLILLLGGHKSFVDRQIAQEDSPGFDLSNLTFFDPDSRERYWQIATRDIPPYPRVDFCVTGFAAQGGGYDMSVPTMHQELITQSLTFLQIYIWRTERGAWLLRRRLHSQPSRLRVDSSSDPSRRDTGPPVSFFNNLYSNGISLIIVPFIGGIAASHRSVDSAPQGLLIFDMTAQV</sequence>
<gene>
    <name evidence="1" type="ORF">PODANS_5_280</name>
</gene>
<dbReference type="EMBL" id="FO904940">
    <property type="protein sequence ID" value="CDP29173.1"/>
    <property type="molecule type" value="Genomic_DNA"/>
</dbReference>
<dbReference type="KEGG" id="pan:PODANSg1337"/>
<dbReference type="AlphaFoldDB" id="B2AF80"/>